<dbReference type="InterPro" id="IPR050445">
    <property type="entry name" value="Bact_polysacc_biosynth/exp"/>
</dbReference>
<accession>A0A0G3BIT2</accession>
<evidence type="ECO:0000259" key="7">
    <source>
        <dbReference type="Pfam" id="PF02706"/>
    </source>
</evidence>
<dbReference type="InterPro" id="IPR017468">
    <property type="entry name" value="Chain_len_reg_EpsF"/>
</dbReference>
<feature type="transmembrane region" description="Helical" evidence="6">
    <location>
        <begin position="396"/>
        <end position="418"/>
    </location>
</feature>
<dbReference type="GO" id="GO:0004713">
    <property type="term" value="F:protein tyrosine kinase activity"/>
    <property type="evidence" value="ECO:0007669"/>
    <property type="project" value="TreeGrafter"/>
</dbReference>
<dbReference type="GO" id="GO:0005886">
    <property type="term" value="C:plasma membrane"/>
    <property type="evidence" value="ECO:0007669"/>
    <property type="project" value="UniProtKB-SubCell"/>
</dbReference>
<dbReference type="AlphaFoldDB" id="A0A0G3BIT2"/>
<keyword evidence="4 6" id="KW-1133">Transmembrane helix</keyword>
<dbReference type="Pfam" id="PF13807">
    <property type="entry name" value="GNVR"/>
    <property type="match status" value="1"/>
</dbReference>
<dbReference type="EMBL" id="CP011371">
    <property type="protein sequence ID" value="AKJ27908.1"/>
    <property type="molecule type" value="Genomic_DNA"/>
</dbReference>
<evidence type="ECO:0000256" key="6">
    <source>
        <dbReference type="SAM" id="Phobius"/>
    </source>
</evidence>
<dbReference type="Proteomes" id="UP000035352">
    <property type="component" value="Chromosome"/>
</dbReference>
<dbReference type="InterPro" id="IPR003856">
    <property type="entry name" value="LPS_length_determ_N"/>
</dbReference>
<dbReference type="Pfam" id="PF02706">
    <property type="entry name" value="Wzz"/>
    <property type="match status" value="1"/>
</dbReference>
<feature type="domain" description="Tyrosine-protein kinase G-rich" evidence="8">
    <location>
        <begin position="343"/>
        <end position="417"/>
    </location>
</feature>
<evidence type="ECO:0000256" key="2">
    <source>
        <dbReference type="ARBA" id="ARBA00022475"/>
    </source>
</evidence>
<evidence type="ECO:0000313" key="10">
    <source>
        <dbReference type="Proteomes" id="UP000035352"/>
    </source>
</evidence>
<comment type="subcellular location">
    <subcellularLocation>
        <location evidence="1">Cell membrane</location>
        <topology evidence="1">Multi-pass membrane protein</topology>
    </subcellularLocation>
</comment>
<gene>
    <name evidence="9" type="ORF">AAW51_1217</name>
</gene>
<sequence>MSLGQFFSILLARWKVALAVFLVVVGGATGAVFMLDKEYTATATVLVDVRSPDPVAGMILPGTPNYLLTQLEIVRSERVAQRVVRNLRLAENPQTVEQWREATGGTGSSVESWLAKALLRKLEVKPSGDSNVLSVNYQSVDPKFSALLTNAFVQAYIDTNLDLRVEPAKQYSSFFDTRAKELRAQLEGAQARLSAYQKEHGLVATDERLDIESARLQELSSQLVAIQALAADTSSRQNQAKTSASETPDVLQNPLIASLKGDLDRQEVKLQELSARYGNSHPQVIEAQASINALRGRIEGETRRVTGGVSVSNNINRLREAEVRAALDAQRELLLKMRERRDEAMVLVKDVENAQRAYDAVLARLNQTSLESHTNTTNASVLSPAVEPAAPSSPKVMLIMMMALAVGSVLAVAASFLLELLDRRARSYEDVVQLLGLPVLGVMPKPLRRKLLFRGSGGNAMIPRRVLGQLPRPKGA</sequence>
<dbReference type="KEGG" id="pbh:AAW51_1217"/>
<evidence type="ECO:0000256" key="3">
    <source>
        <dbReference type="ARBA" id="ARBA00022692"/>
    </source>
</evidence>
<dbReference type="NCBIfam" id="TIGR03017">
    <property type="entry name" value="EpsF"/>
    <property type="match status" value="1"/>
</dbReference>
<dbReference type="PANTHER" id="PTHR32309">
    <property type="entry name" value="TYROSINE-PROTEIN KINASE"/>
    <property type="match status" value="1"/>
</dbReference>
<dbReference type="PATRIC" id="fig|413882.6.peg.1280"/>
<evidence type="ECO:0000256" key="5">
    <source>
        <dbReference type="ARBA" id="ARBA00023136"/>
    </source>
</evidence>
<dbReference type="PANTHER" id="PTHR32309:SF13">
    <property type="entry name" value="FERRIC ENTEROBACTIN TRANSPORT PROTEIN FEPE"/>
    <property type="match status" value="1"/>
</dbReference>
<keyword evidence="5 6" id="KW-0472">Membrane</keyword>
<proteinExistence type="predicted"/>
<dbReference type="STRING" id="413882.AAW51_1217"/>
<evidence type="ECO:0000256" key="1">
    <source>
        <dbReference type="ARBA" id="ARBA00004651"/>
    </source>
</evidence>
<keyword evidence="2" id="KW-1003">Cell membrane</keyword>
<organism evidence="9 10">
    <name type="scientific">Caldimonas brevitalea</name>
    <dbReference type="NCBI Taxonomy" id="413882"/>
    <lineage>
        <taxon>Bacteria</taxon>
        <taxon>Pseudomonadati</taxon>
        <taxon>Pseudomonadota</taxon>
        <taxon>Betaproteobacteria</taxon>
        <taxon>Burkholderiales</taxon>
        <taxon>Sphaerotilaceae</taxon>
        <taxon>Caldimonas</taxon>
    </lineage>
</organism>
<dbReference type="InterPro" id="IPR032807">
    <property type="entry name" value="GNVR"/>
</dbReference>
<dbReference type="OrthoDB" id="8559110at2"/>
<evidence type="ECO:0000259" key="8">
    <source>
        <dbReference type="Pfam" id="PF13807"/>
    </source>
</evidence>
<dbReference type="RefSeq" id="WP_047193894.1">
    <property type="nucleotide sequence ID" value="NZ_CP011371.1"/>
</dbReference>
<reference evidence="9 10" key="1">
    <citation type="submission" date="2015-05" db="EMBL/GenBank/DDBJ databases">
        <authorList>
            <person name="Tang B."/>
            <person name="Yu Y."/>
        </authorList>
    </citation>
    <scope>NUCLEOTIDE SEQUENCE [LARGE SCALE GENOMIC DNA]</scope>
    <source>
        <strain evidence="9 10">DSM 7029</strain>
    </source>
</reference>
<keyword evidence="3 6" id="KW-0812">Transmembrane</keyword>
<keyword evidence="10" id="KW-1185">Reference proteome</keyword>
<evidence type="ECO:0000313" key="9">
    <source>
        <dbReference type="EMBL" id="AKJ27908.1"/>
    </source>
</evidence>
<protein>
    <submittedName>
        <fullName evidence="9">Chain-length determining protein</fullName>
    </submittedName>
</protein>
<name>A0A0G3BIT2_9BURK</name>
<feature type="domain" description="Polysaccharide chain length determinant N-terminal" evidence="7">
    <location>
        <begin position="2"/>
        <end position="87"/>
    </location>
</feature>
<evidence type="ECO:0000256" key="4">
    <source>
        <dbReference type="ARBA" id="ARBA00022989"/>
    </source>
</evidence>